<accession>A0A8J7RI37</accession>
<dbReference type="PANTHER" id="PTHR30535:SF34">
    <property type="entry name" value="MOLYBDATE-BINDING PROTEIN MOLA"/>
    <property type="match status" value="1"/>
</dbReference>
<dbReference type="CDD" id="cd14256">
    <property type="entry name" value="Dockerin_I"/>
    <property type="match status" value="1"/>
</dbReference>
<dbReference type="GO" id="GO:0000272">
    <property type="term" value="P:polysaccharide catabolic process"/>
    <property type="evidence" value="ECO:0007669"/>
    <property type="project" value="InterPro"/>
</dbReference>
<dbReference type="PROSITE" id="PS51766">
    <property type="entry name" value="DOCKERIN"/>
    <property type="match status" value="1"/>
</dbReference>
<organism evidence="2 3">
    <name type="scientific">Methanococcus voltae</name>
    <dbReference type="NCBI Taxonomy" id="2188"/>
    <lineage>
        <taxon>Archaea</taxon>
        <taxon>Methanobacteriati</taxon>
        <taxon>Methanobacteriota</taxon>
        <taxon>Methanomada group</taxon>
        <taxon>Methanococci</taxon>
        <taxon>Methanococcales</taxon>
        <taxon>Methanococcaceae</taxon>
        <taxon>Methanococcus</taxon>
    </lineage>
</organism>
<protein>
    <submittedName>
        <fullName evidence="2">Iron complex transport system substrate-binding protein</fullName>
    </submittedName>
</protein>
<reference evidence="2" key="1">
    <citation type="submission" date="2021-03" db="EMBL/GenBank/DDBJ databases">
        <title>Genomic Encyclopedia of Type Strains, Phase IV (KMG-V): Genome sequencing to study the core and pangenomes of soil and plant-associated prokaryotes.</title>
        <authorList>
            <person name="Whitman W."/>
        </authorList>
    </citation>
    <scope>NUCLEOTIDE SEQUENCE</scope>
    <source>
        <strain evidence="2">C4</strain>
    </source>
</reference>
<feature type="domain" description="Dockerin" evidence="1">
    <location>
        <begin position="29"/>
        <end position="90"/>
    </location>
</feature>
<dbReference type="EMBL" id="JAGGMV010000001">
    <property type="protein sequence ID" value="MBP2201311.1"/>
    <property type="molecule type" value="Genomic_DNA"/>
</dbReference>
<dbReference type="InterPro" id="IPR002491">
    <property type="entry name" value="ABC_transptr_periplasmic_BD"/>
</dbReference>
<dbReference type="SUPFAM" id="SSF53807">
    <property type="entry name" value="Helical backbone' metal receptor"/>
    <property type="match status" value="1"/>
</dbReference>
<dbReference type="Gene3D" id="1.10.1330.10">
    <property type="entry name" value="Dockerin domain"/>
    <property type="match status" value="1"/>
</dbReference>
<dbReference type="PROSITE" id="PS00018">
    <property type="entry name" value="EF_HAND_1"/>
    <property type="match status" value="2"/>
</dbReference>
<gene>
    <name evidence="2" type="ORF">J3E07_000709</name>
</gene>
<dbReference type="SUPFAM" id="SSF63446">
    <property type="entry name" value="Type I dockerin domain"/>
    <property type="match status" value="1"/>
</dbReference>
<dbReference type="InterPro" id="IPR016134">
    <property type="entry name" value="Dockerin_dom"/>
</dbReference>
<dbReference type="AlphaFoldDB" id="A0A8J7RI37"/>
<evidence type="ECO:0000313" key="2">
    <source>
        <dbReference type="EMBL" id="MBP2201311.1"/>
    </source>
</evidence>
<sequence>MNINLKAKIGLLMLFVLMVIPSTFASGNYDYRLGDVNQDGKISVSDVVYLFNNRNLDIEDADVNADNKISVSDVVYLFNYYDDMSNSITHSLNMNLKYYDASGYEVNPYNGESYEYKILTDSTGKKILLKHTDQVDPTGDNWGSKYDISVDIPLTKVLVMSSTQIALMNPLNNDGSVFNSIKGISYGGGYTWYYPEIESGLTSGTIVDLGSSGAPTEDKIVALSDSQLSFVYPDPWSNNAFSTACDKAGVLPVSDAEYLEQTFLGRCEWVKMFAAFYDKENLASKYFNEEEKKALNVKRITQTADTTPLVAWGSSSSWGTYVPKSQSYIVKGLVQDCNTQYTFLDQTGTGSASIEYETFFDRNKNADIWVISSSLGYIGDFKTQYTGYAEYKSYQNGKIFCFSDDFYQTGLEKTSKVLEDMAIITHPELYPGKTTKYLLHFDPEAGTATPYTA</sequence>
<dbReference type="Proteomes" id="UP000740329">
    <property type="component" value="Unassembled WGS sequence"/>
</dbReference>
<name>A0A8J7RI37_METVO</name>
<evidence type="ECO:0000313" key="3">
    <source>
        <dbReference type="Proteomes" id="UP000740329"/>
    </source>
</evidence>
<proteinExistence type="predicted"/>
<dbReference type="InterPro" id="IPR050902">
    <property type="entry name" value="ABC_Transporter_SBP"/>
</dbReference>
<dbReference type="Pfam" id="PF01497">
    <property type="entry name" value="Peripla_BP_2"/>
    <property type="match status" value="1"/>
</dbReference>
<dbReference type="InterPro" id="IPR018247">
    <property type="entry name" value="EF_Hand_1_Ca_BS"/>
</dbReference>
<evidence type="ECO:0000259" key="1">
    <source>
        <dbReference type="PROSITE" id="PS51766"/>
    </source>
</evidence>
<dbReference type="PANTHER" id="PTHR30535">
    <property type="entry name" value="VITAMIN B12-BINDING PROTEIN"/>
    <property type="match status" value="1"/>
</dbReference>
<dbReference type="Gene3D" id="3.40.50.1980">
    <property type="entry name" value="Nitrogenase molybdenum iron protein domain"/>
    <property type="match status" value="1"/>
</dbReference>
<comment type="caution">
    <text evidence="2">The sequence shown here is derived from an EMBL/GenBank/DDBJ whole genome shotgun (WGS) entry which is preliminary data.</text>
</comment>
<dbReference type="InterPro" id="IPR036439">
    <property type="entry name" value="Dockerin_dom_sf"/>
</dbReference>